<sequence>MRAKWSVRRAKATDADKAATEQVVDLPRISPGRGGDLCGPHAPAARATARSATNQCCAGHAPHPSLAEKLCNKAVEKLPHVSCKLSCNLT</sequence>
<name>A0A835L364_SPOEX</name>
<evidence type="ECO:0000313" key="2">
    <source>
        <dbReference type="Proteomes" id="UP000648187"/>
    </source>
</evidence>
<organism evidence="1 2">
    <name type="scientific">Spodoptera exigua</name>
    <name type="common">Beet armyworm</name>
    <name type="synonym">Noctua fulgens</name>
    <dbReference type="NCBI Taxonomy" id="7107"/>
    <lineage>
        <taxon>Eukaryota</taxon>
        <taxon>Metazoa</taxon>
        <taxon>Ecdysozoa</taxon>
        <taxon>Arthropoda</taxon>
        <taxon>Hexapoda</taxon>
        <taxon>Insecta</taxon>
        <taxon>Pterygota</taxon>
        <taxon>Neoptera</taxon>
        <taxon>Endopterygota</taxon>
        <taxon>Lepidoptera</taxon>
        <taxon>Glossata</taxon>
        <taxon>Ditrysia</taxon>
        <taxon>Noctuoidea</taxon>
        <taxon>Noctuidae</taxon>
        <taxon>Amphipyrinae</taxon>
        <taxon>Spodoptera</taxon>
    </lineage>
</organism>
<dbReference type="AlphaFoldDB" id="A0A835L364"/>
<dbReference type="EMBL" id="JACKWZ010000145">
    <property type="protein sequence ID" value="KAF9414000.1"/>
    <property type="molecule type" value="Genomic_DNA"/>
</dbReference>
<protein>
    <submittedName>
        <fullName evidence="1">Uncharacterized protein</fullName>
    </submittedName>
</protein>
<reference evidence="1" key="1">
    <citation type="submission" date="2020-08" db="EMBL/GenBank/DDBJ databases">
        <title>Spodoptera exigua strain:BAW_Kor-Di-RS1 Genome sequencing and assembly.</title>
        <authorList>
            <person name="Kim J."/>
            <person name="Nam H.Y."/>
            <person name="Kwon M."/>
            <person name="Choi J.H."/>
            <person name="Cho S.R."/>
            <person name="Kim G.-H."/>
        </authorList>
    </citation>
    <scope>NUCLEOTIDE SEQUENCE</scope>
    <source>
        <strain evidence="1">BAW_Kor-Di-RS1</strain>
        <tissue evidence="1">Whole-body</tissue>
    </source>
</reference>
<dbReference type="Proteomes" id="UP000648187">
    <property type="component" value="Unassembled WGS sequence"/>
</dbReference>
<comment type="caution">
    <text evidence="1">The sequence shown here is derived from an EMBL/GenBank/DDBJ whole genome shotgun (WGS) entry which is preliminary data.</text>
</comment>
<proteinExistence type="predicted"/>
<accession>A0A835L364</accession>
<keyword evidence="2" id="KW-1185">Reference proteome</keyword>
<gene>
    <name evidence="1" type="ORF">HW555_007953</name>
</gene>
<evidence type="ECO:0000313" key="1">
    <source>
        <dbReference type="EMBL" id="KAF9414000.1"/>
    </source>
</evidence>